<name>A0A848KEJ0_9NOCA</name>
<gene>
    <name evidence="2" type="ORF">FGL95_14045</name>
</gene>
<dbReference type="AlphaFoldDB" id="A0A848KEJ0"/>
<accession>A0A848KEJ0</accession>
<keyword evidence="1" id="KW-0472">Membrane</keyword>
<reference evidence="2 3" key="2">
    <citation type="submission" date="2020-06" db="EMBL/GenBank/DDBJ databases">
        <title>Antribacter stalactiti gen. nov., sp. nov., a new member of the family Nacardiaceae isolated from a cave.</title>
        <authorList>
            <person name="Kim I.S."/>
        </authorList>
    </citation>
    <scope>NUCLEOTIDE SEQUENCE [LARGE SCALE GENOMIC DNA]</scope>
    <source>
        <strain evidence="2 3">YC2-7</strain>
    </source>
</reference>
<sequence>MTQFVRYVRDVLADLLHVRGRDRAVCAFYFFFAAFSFVAVVAIAGYYAYENHSRGALGVVGGFFRDALANPAGWFIYADLTLVWIALAFYMIGEARRLGIPYVWVYIVGAPLCALSVSFPAFMIVRQLKLAAGVASDSAVATT</sequence>
<dbReference type="Pfam" id="PF11196">
    <property type="entry name" value="DUF2834"/>
    <property type="match status" value="1"/>
</dbReference>
<keyword evidence="1" id="KW-0812">Transmembrane</keyword>
<dbReference type="RefSeq" id="WP_169587764.1">
    <property type="nucleotide sequence ID" value="NZ_VCQU01000004.1"/>
</dbReference>
<evidence type="ECO:0000313" key="2">
    <source>
        <dbReference type="EMBL" id="NMN96156.1"/>
    </source>
</evidence>
<evidence type="ECO:0000256" key="1">
    <source>
        <dbReference type="SAM" id="Phobius"/>
    </source>
</evidence>
<proteinExistence type="predicted"/>
<feature type="transmembrane region" description="Helical" evidence="1">
    <location>
        <begin position="26"/>
        <end position="49"/>
    </location>
</feature>
<dbReference type="Proteomes" id="UP000535543">
    <property type="component" value="Unassembled WGS sequence"/>
</dbReference>
<comment type="caution">
    <text evidence="2">The sequence shown here is derived from an EMBL/GenBank/DDBJ whole genome shotgun (WGS) entry which is preliminary data.</text>
</comment>
<feature type="transmembrane region" description="Helical" evidence="1">
    <location>
        <begin position="74"/>
        <end position="92"/>
    </location>
</feature>
<reference evidence="2 3" key="1">
    <citation type="submission" date="2019-05" db="EMBL/GenBank/DDBJ databases">
        <authorList>
            <person name="Lee S.D."/>
        </authorList>
    </citation>
    <scope>NUCLEOTIDE SEQUENCE [LARGE SCALE GENOMIC DNA]</scope>
    <source>
        <strain evidence="2 3">YC2-7</strain>
    </source>
</reference>
<evidence type="ECO:0000313" key="3">
    <source>
        <dbReference type="Proteomes" id="UP000535543"/>
    </source>
</evidence>
<protein>
    <submittedName>
        <fullName evidence="2">DUF2834 domain-containing protein</fullName>
    </submittedName>
</protein>
<dbReference type="InterPro" id="IPR021362">
    <property type="entry name" value="DUF2834"/>
</dbReference>
<organism evidence="2 3">
    <name type="scientific">Antrihabitans stalactiti</name>
    <dbReference type="NCBI Taxonomy" id="2584121"/>
    <lineage>
        <taxon>Bacteria</taxon>
        <taxon>Bacillati</taxon>
        <taxon>Actinomycetota</taxon>
        <taxon>Actinomycetes</taxon>
        <taxon>Mycobacteriales</taxon>
        <taxon>Nocardiaceae</taxon>
        <taxon>Antrihabitans</taxon>
    </lineage>
</organism>
<keyword evidence="3" id="KW-1185">Reference proteome</keyword>
<feature type="transmembrane region" description="Helical" evidence="1">
    <location>
        <begin position="104"/>
        <end position="125"/>
    </location>
</feature>
<keyword evidence="1" id="KW-1133">Transmembrane helix</keyword>
<dbReference type="EMBL" id="VCQU01000004">
    <property type="protein sequence ID" value="NMN96156.1"/>
    <property type="molecule type" value="Genomic_DNA"/>
</dbReference>